<name>A0A2N7UCP5_9GAMM</name>
<feature type="active site" evidence="7">
    <location>
        <position position="515"/>
    </location>
</feature>
<dbReference type="PROSITE" id="PS51463">
    <property type="entry name" value="P_GLUCOSE_ISOMERASE_3"/>
    <property type="match status" value="1"/>
</dbReference>
<evidence type="ECO:0000256" key="4">
    <source>
        <dbReference type="ARBA" id="ARBA00023152"/>
    </source>
</evidence>
<comment type="similarity">
    <text evidence="2 7 8">Belongs to the GPI family.</text>
</comment>
<comment type="pathway">
    <text evidence="7">Carbohydrate biosynthesis; gluconeogenesis.</text>
</comment>
<dbReference type="CDD" id="cd05016">
    <property type="entry name" value="SIS_PGI_2"/>
    <property type="match status" value="1"/>
</dbReference>
<dbReference type="GO" id="GO:0006096">
    <property type="term" value="P:glycolytic process"/>
    <property type="evidence" value="ECO:0007669"/>
    <property type="project" value="UniProtKB-UniRule"/>
</dbReference>
<dbReference type="Proteomes" id="UP000235547">
    <property type="component" value="Unassembled WGS sequence"/>
</dbReference>
<comment type="caution">
    <text evidence="9">The sequence shown here is derived from an EMBL/GenBank/DDBJ whole genome shotgun (WGS) entry which is preliminary data.</text>
</comment>
<evidence type="ECO:0000256" key="2">
    <source>
        <dbReference type="ARBA" id="ARBA00006604"/>
    </source>
</evidence>
<dbReference type="OrthoDB" id="140919at2"/>
<dbReference type="InterPro" id="IPR035476">
    <property type="entry name" value="SIS_PGI_1"/>
</dbReference>
<dbReference type="GO" id="GO:0006094">
    <property type="term" value="P:gluconeogenesis"/>
    <property type="evidence" value="ECO:0007669"/>
    <property type="project" value="UniProtKB-UniRule"/>
</dbReference>
<dbReference type="GO" id="GO:0004347">
    <property type="term" value="F:glucose-6-phosphate isomerase activity"/>
    <property type="evidence" value="ECO:0007669"/>
    <property type="project" value="UniProtKB-UniRule"/>
</dbReference>
<dbReference type="AlphaFoldDB" id="A0A2N7UCP5"/>
<dbReference type="InterPro" id="IPR001672">
    <property type="entry name" value="G6P_Isomerase"/>
</dbReference>
<dbReference type="PRINTS" id="PR00662">
    <property type="entry name" value="G6PISOMERASE"/>
</dbReference>
<dbReference type="NCBIfam" id="NF001211">
    <property type="entry name" value="PRK00179.1"/>
    <property type="match status" value="1"/>
</dbReference>
<reference evidence="9 10" key="1">
    <citation type="submission" date="2018-01" db="EMBL/GenBank/DDBJ databases">
        <title>Halomonas endophytica sp. nov., isolated from storage liquid in the stems of Populus euphratica.</title>
        <authorList>
            <person name="Chen C."/>
        </authorList>
    </citation>
    <scope>NUCLEOTIDE SEQUENCE [LARGE SCALE GENOMIC DNA]</scope>
    <source>
        <strain evidence="9 10">BZ-SZ-XJ27</strain>
    </source>
</reference>
<evidence type="ECO:0000256" key="5">
    <source>
        <dbReference type="ARBA" id="ARBA00023235"/>
    </source>
</evidence>
<dbReference type="InterPro" id="IPR018189">
    <property type="entry name" value="Phosphoglucose_isomerase_CS"/>
</dbReference>
<accession>A0A2N7UCP5</accession>
<evidence type="ECO:0000313" key="10">
    <source>
        <dbReference type="Proteomes" id="UP000235547"/>
    </source>
</evidence>
<comment type="catalytic activity">
    <reaction evidence="6 7 8">
        <text>alpha-D-glucose 6-phosphate = beta-D-fructose 6-phosphate</text>
        <dbReference type="Rhea" id="RHEA:11816"/>
        <dbReference type="ChEBI" id="CHEBI:57634"/>
        <dbReference type="ChEBI" id="CHEBI:58225"/>
        <dbReference type="EC" id="5.3.1.9"/>
    </reaction>
</comment>
<sequence>MIDQSSAWQALETHASDMRATHLRDLFVSEPSRHSTYTRQAAGLTLDLSKQRWSRVTLERLLGLAREVKVPEAIAGLLAGERVNRSEDRPALHTALRLPADATLVVEGEDVVPAVHRTLDHMATMVERFHAGQWRGATGKAIRHVVNLGVGGSDLGPLMVTHALSDYRPQKVHEIEVHFASTMDGSQLADCLARLNPETTLFVLSSKSFTTIDTLSNARTARDWLMARLGDEEGVDDALVMRQHFIGVSASPEKMNEWGIAPDHQLEFWEWVGGRYSLWGGIGLPIALVVGMDNFRELLAGAHAMDSHFQTAPLEDNLPVLLALAGIWNVNFLDIRAHSILPYDGRLEYFAAYLEQLEMESNGKSVTHDGREVGYSTCPVLWGQLGPNAQHAFYQLLHQGTQSVECDFIAPLRRYDEVANEATREHLKGQHRLTLANCFAQSRVLMLGDDAIKDDGPRPGHKRYRGNQPSSTLLLDRLTPATLGALIALYEHKVFVQATIWEINPFDQWGVELGKQIAGETQRILDSHQGIETMDDSTRALIEAAWAAEREA</sequence>
<organism evidence="9 10">
    <name type="scientific">Halomonas urumqiensis</name>
    <dbReference type="NCBI Taxonomy" id="1684789"/>
    <lineage>
        <taxon>Bacteria</taxon>
        <taxon>Pseudomonadati</taxon>
        <taxon>Pseudomonadota</taxon>
        <taxon>Gammaproteobacteria</taxon>
        <taxon>Oceanospirillales</taxon>
        <taxon>Halomonadaceae</taxon>
        <taxon>Halomonas</taxon>
    </lineage>
</organism>
<dbReference type="PANTHER" id="PTHR11469">
    <property type="entry name" value="GLUCOSE-6-PHOSPHATE ISOMERASE"/>
    <property type="match status" value="1"/>
</dbReference>
<evidence type="ECO:0000256" key="7">
    <source>
        <dbReference type="HAMAP-Rule" id="MF_00473"/>
    </source>
</evidence>
<protein>
    <recommendedName>
        <fullName evidence="7">Glucose-6-phosphate isomerase</fullName>
        <shortName evidence="7">GPI</shortName>
        <ecNumber evidence="7">5.3.1.9</ecNumber>
    </recommendedName>
    <alternativeName>
        <fullName evidence="7">Phosphoglucose isomerase</fullName>
        <shortName evidence="7">PGI</shortName>
    </alternativeName>
    <alternativeName>
        <fullName evidence="7">Phosphohexose isomerase</fullName>
        <shortName evidence="7">PHI</shortName>
    </alternativeName>
</protein>
<dbReference type="GO" id="GO:0048029">
    <property type="term" value="F:monosaccharide binding"/>
    <property type="evidence" value="ECO:0007669"/>
    <property type="project" value="TreeGrafter"/>
</dbReference>
<keyword evidence="3 7" id="KW-0312">Gluconeogenesis</keyword>
<dbReference type="InterPro" id="IPR023096">
    <property type="entry name" value="G6P_Isomerase_C"/>
</dbReference>
<dbReference type="Gene3D" id="3.40.50.10490">
    <property type="entry name" value="Glucose-6-phosphate isomerase like protein, domain 1"/>
    <property type="match status" value="2"/>
</dbReference>
<dbReference type="EC" id="5.3.1.9" evidence="7"/>
<dbReference type="RefSeq" id="WP_102589278.1">
    <property type="nucleotide sequence ID" value="NZ_BNAE01000001.1"/>
</dbReference>
<keyword evidence="5 7" id="KW-0413">Isomerase</keyword>
<keyword evidence="7" id="KW-0963">Cytoplasm</keyword>
<dbReference type="EMBL" id="PNRG01000033">
    <property type="protein sequence ID" value="PMR78213.1"/>
    <property type="molecule type" value="Genomic_DNA"/>
</dbReference>
<evidence type="ECO:0000256" key="3">
    <source>
        <dbReference type="ARBA" id="ARBA00022432"/>
    </source>
</evidence>
<dbReference type="GO" id="GO:0005829">
    <property type="term" value="C:cytosol"/>
    <property type="evidence" value="ECO:0007669"/>
    <property type="project" value="TreeGrafter"/>
</dbReference>
<feature type="active site" description="Proton donor" evidence="7">
    <location>
        <position position="360"/>
    </location>
</feature>
<evidence type="ECO:0000256" key="1">
    <source>
        <dbReference type="ARBA" id="ARBA00004926"/>
    </source>
</evidence>
<dbReference type="HAMAP" id="MF_00473">
    <property type="entry name" value="G6P_isomerase"/>
    <property type="match status" value="1"/>
</dbReference>
<dbReference type="Gene3D" id="1.10.1390.10">
    <property type="match status" value="1"/>
</dbReference>
<gene>
    <name evidence="7" type="primary">pgi</name>
    <name evidence="9" type="ORF">C1H70_15690</name>
</gene>
<keyword evidence="4 7" id="KW-0324">Glycolysis</keyword>
<dbReference type="GO" id="GO:0097367">
    <property type="term" value="F:carbohydrate derivative binding"/>
    <property type="evidence" value="ECO:0007669"/>
    <property type="project" value="InterPro"/>
</dbReference>
<comment type="subcellular location">
    <subcellularLocation>
        <location evidence="7">Cytoplasm</location>
    </subcellularLocation>
</comment>
<comment type="pathway">
    <text evidence="1 7 8">Carbohydrate degradation; glycolysis; D-glyceraldehyde 3-phosphate and glycerone phosphate from D-glucose: step 2/4.</text>
</comment>
<dbReference type="InterPro" id="IPR035482">
    <property type="entry name" value="SIS_PGI_2"/>
</dbReference>
<dbReference type="PANTHER" id="PTHR11469:SF1">
    <property type="entry name" value="GLUCOSE-6-PHOSPHATE ISOMERASE"/>
    <property type="match status" value="1"/>
</dbReference>
<dbReference type="GO" id="GO:0051156">
    <property type="term" value="P:glucose 6-phosphate metabolic process"/>
    <property type="evidence" value="ECO:0007669"/>
    <property type="project" value="TreeGrafter"/>
</dbReference>
<dbReference type="PROSITE" id="PS00174">
    <property type="entry name" value="P_GLUCOSE_ISOMERASE_2"/>
    <property type="match status" value="1"/>
</dbReference>
<evidence type="ECO:0000256" key="8">
    <source>
        <dbReference type="RuleBase" id="RU000612"/>
    </source>
</evidence>
<feature type="active site" evidence="7">
    <location>
        <position position="391"/>
    </location>
</feature>
<dbReference type="UniPathway" id="UPA00138"/>
<comment type="function">
    <text evidence="7">Catalyzes the reversible isomerization of glucose-6-phosphate to fructose-6-phosphate.</text>
</comment>
<dbReference type="Pfam" id="PF00342">
    <property type="entry name" value="PGI"/>
    <property type="match status" value="1"/>
</dbReference>
<dbReference type="SUPFAM" id="SSF53697">
    <property type="entry name" value="SIS domain"/>
    <property type="match status" value="1"/>
</dbReference>
<dbReference type="CDD" id="cd05015">
    <property type="entry name" value="SIS_PGI_1"/>
    <property type="match status" value="1"/>
</dbReference>
<dbReference type="UniPathway" id="UPA00109">
    <property type="reaction ID" value="UER00181"/>
</dbReference>
<proteinExistence type="inferred from homology"/>
<keyword evidence="10" id="KW-1185">Reference proteome</keyword>
<dbReference type="InterPro" id="IPR046348">
    <property type="entry name" value="SIS_dom_sf"/>
</dbReference>
<evidence type="ECO:0000313" key="9">
    <source>
        <dbReference type="EMBL" id="PMR78213.1"/>
    </source>
</evidence>
<evidence type="ECO:0000256" key="6">
    <source>
        <dbReference type="ARBA" id="ARBA00029321"/>
    </source>
</evidence>